<evidence type="ECO:0000313" key="3">
    <source>
        <dbReference type="Proteomes" id="UP000432015"/>
    </source>
</evidence>
<keyword evidence="1" id="KW-0812">Transmembrane</keyword>
<dbReference type="Proteomes" id="UP000432015">
    <property type="component" value="Unassembled WGS sequence"/>
</dbReference>
<keyword evidence="1" id="KW-0472">Membrane</keyword>
<sequence>MNAPRIVVDPDLPEDVRTLLTEWENAKVKLYDLRDLRPLSEGEDKRLPLVSGKTMATVAGGVALDVLLTLTIGWGLVGFLLLFIVPMLVGAGMVLWGLTPRYWRDQKLTLRRAHGRYVLATDLDEESRTLLARTHRAISTVLRSQVHADGTLDHIRNEVVLPRMEWEIASALRGVSELRRRHPELRQSSANDAGRTLAATLTALRQRIAALEEYAEQTKKADAAALLPGDHAAADLDALTAQARAATAN</sequence>
<comment type="caution">
    <text evidence="2">The sequence shown here is derived from an EMBL/GenBank/DDBJ whole genome shotgun (WGS) entry which is preliminary data.</text>
</comment>
<name>A0A7K1L2R6_9ACTN</name>
<keyword evidence="3" id="KW-1185">Reference proteome</keyword>
<dbReference type="RefSeq" id="WP_156217887.1">
    <property type="nucleotide sequence ID" value="NZ_WOFH01000006.1"/>
</dbReference>
<organism evidence="2 3">
    <name type="scientific">Actinomadura litoris</name>
    <dbReference type="NCBI Taxonomy" id="2678616"/>
    <lineage>
        <taxon>Bacteria</taxon>
        <taxon>Bacillati</taxon>
        <taxon>Actinomycetota</taxon>
        <taxon>Actinomycetes</taxon>
        <taxon>Streptosporangiales</taxon>
        <taxon>Thermomonosporaceae</taxon>
        <taxon>Actinomadura</taxon>
    </lineage>
</organism>
<gene>
    <name evidence="2" type="ORF">GNZ18_19310</name>
</gene>
<protein>
    <submittedName>
        <fullName evidence="2">Uncharacterized protein</fullName>
    </submittedName>
</protein>
<evidence type="ECO:0000313" key="2">
    <source>
        <dbReference type="EMBL" id="MUN38738.1"/>
    </source>
</evidence>
<keyword evidence="1" id="KW-1133">Transmembrane helix</keyword>
<proteinExistence type="predicted"/>
<reference evidence="2 3" key="1">
    <citation type="submission" date="2019-11" db="EMBL/GenBank/DDBJ databases">
        <authorList>
            <person name="Cao P."/>
        </authorList>
    </citation>
    <scope>NUCLEOTIDE SEQUENCE [LARGE SCALE GENOMIC DNA]</scope>
    <source>
        <strain evidence="2 3">NEAU-AAG5</strain>
    </source>
</reference>
<dbReference type="AlphaFoldDB" id="A0A7K1L2R6"/>
<feature type="transmembrane region" description="Helical" evidence="1">
    <location>
        <begin position="80"/>
        <end position="98"/>
    </location>
</feature>
<accession>A0A7K1L2R6</accession>
<dbReference type="EMBL" id="WOFH01000006">
    <property type="protein sequence ID" value="MUN38738.1"/>
    <property type="molecule type" value="Genomic_DNA"/>
</dbReference>
<evidence type="ECO:0000256" key="1">
    <source>
        <dbReference type="SAM" id="Phobius"/>
    </source>
</evidence>